<dbReference type="SUPFAM" id="SSF49899">
    <property type="entry name" value="Concanavalin A-like lectins/glucanases"/>
    <property type="match status" value="1"/>
</dbReference>
<sequence length="371" mass="43558">MEGPSQDDGALITEQIIEELRQEREREEMEEREWDSKDLNANFVDLLLTIEEDVPSGELFSFLFDLLEEYSELAPHEAESRTGKGQELDFFSVFFQLLPRCGTSLQVVLLKRLNDLVSESDRVKGYCCQRGWVTRLLHMLHYQPLDSEVVLRELFILMESLGSFSLSSKELKQLLRFLYGQTTPDFEDSGAASDDSPEGKQLLQELYPPVQRIVKKQERRWPSCFWDFNGRENKSGVMIPTWKSVWPLNDGYSFCAWLSISSNKDVLPLNRGRRSLPPEQATIRPHLFSFACDDGRGMELFFVSQYLVVLSRQGKNKHAWIKFNYRFKKERWYFVAVAHIYHFLRRSEVLLYVNGQLVEQQYLIYPKIDRY</sequence>
<keyword evidence="1" id="KW-0175">Coiled coil</keyword>
<accession>L8HD06</accession>
<dbReference type="InterPro" id="IPR050865">
    <property type="entry name" value="BEACH_Domain"/>
</dbReference>
<proteinExistence type="predicted"/>
<feature type="coiled-coil region" evidence="1">
    <location>
        <begin position="10"/>
        <end position="37"/>
    </location>
</feature>
<dbReference type="Gene3D" id="2.60.120.200">
    <property type="match status" value="1"/>
</dbReference>
<evidence type="ECO:0000256" key="1">
    <source>
        <dbReference type="SAM" id="Coils"/>
    </source>
</evidence>
<dbReference type="GO" id="GO:0019901">
    <property type="term" value="F:protein kinase binding"/>
    <property type="evidence" value="ECO:0007669"/>
    <property type="project" value="TreeGrafter"/>
</dbReference>
<evidence type="ECO:0000313" key="2">
    <source>
        <dbReference type="EMBL" id="ELR23097.1"/>
    </source>
</evidence>
<dbReference type="VEuPathDB" id="AmoebaDB:ACA1_361560"/>
<name>L8HD06_ACACF</name>
<dbReference type="Proteomes" id="UP000011083">
    <property type="component" value="Unassembled WGS sequence"/>
</dbReference>
<dbReference type="GO" id="GO:0005829">
    <property type="term" value="C:cytosol"/>
    <property type="evidence" value="ECO:0007669"/>
    <property type="project" value="TreeGrafter"/>
</dbReference>
<dbReference type="GO" id="GO:0016020">
    <property type="term" value="C:membrane"/>
    <property type="evidence" value="ECO:0007669"/>
    <property type="project" value="TreeGrafter"/>
</dbReference>
<dbReference type="OrthoDB" id="26681at2759"/>
<dbReference type="GO" id="GO:0008104">
    <property type="term" value="P:intracellular protein localization"/>
    <property type="evidence" value="ECO:0007669"/>
    <property type="project" value="TreeGrafter"/>
</dbReference>
<reference evidence="2 3" key="1">
    <citation type="journal article" date="2013" name="Genome Biol.">
        <title>Genome of Acanthamoeba castellanii highlights extensive lateral gene transfer and early evolution of tyrosine kinase signaling.</title>
        <authorList>
            <person name="Clarke M."/>
            <person name="Lohan A.J."/>
            <person name="Liu B."/>
            <person name="Lagkouvardos I."/>
            <person name="Roy S."/>
            <person name="Zafar N."/>
            <person name="Bertelli C."/>
            <person name="Schilde C."/>
            <person name="Kianianmomeni A."/>
            <person name="Burglin T.R."/>
            <person name="Frech C."/>
            <person name="Turcotte B."/>
            <person name="Kopec K.O."/>
            <person name="Synnott J.M."/>
            <person name="Choo C."/>
            <person name="Paponov I."/>
            <person name="Finkler A."/>
            <person name="Soon Heng Tan C."/>
            <person name="Hutchins A.P."/>
            <person name="Weinmeier T."/>
            <person name="Rattei T."/>
            <person name="Chu J.S."/>
            <person name="Gimenez G."/>
            <person name="Irimia M."/>
            <person name="Rigden D.J."/>
            <person name="Fitzpatrick D.A."/>
            <person name="Lorenzo-Morales J."/>
            <person name="Bateman A."/>
            <person name="Chiu C.H."/>
            <person name="Tang P."/>
            <person name="Hegemann P."/>
            <person name="Fromm H."/>
            <person name="Raoult D."/>
            <person name="Greub G."/>
            <person name="Miranda-Saavedra D."/>
            <person name="Chen N."/>
            <person name="Nash P."/>
            <person name="Ginger M.L."/>
            <person name="Horn M."/>
            <person name="Schaap P."/>
            <person name="Caler L."/>
            <person name="Loftus B."/>
        </authorList>
    </citation>
    <scope>NUCLEOTIDE SEQUENCE [LARGE SCALE GENOMIC DNA]</scope>
    <source>
        <strain evidence="2 3">Neff</strain>
    </source>
</reference>
<dbReference type="InterPro" id="IPR013320">
    <property type="entry name" value="ConA-like_dom_sf"/>
</dbReference>
<dbReference type="RefSeq" id="XP_004352574.1">
    <property type="nucleotide sequence ID" value="XM_004352522.1"/>
</dbReference>
<organism evidence="2 3">
    <name type="scientific">Acanthamoeba castellanii (strain ATCC 30010 / Neff)</name>
    <dbReference type="NCBI Taxonomy" id="1257118"/>
    <lineage>
        <taxon>Eukaryota</taxon>
        <taxon>Amoebozoa</taxon>
        <taxon>Discosea</taxon>
        <taxon>Longamoebia</taxon>
        <taxon>Centramoebida</taxon>
        <taxon>Acanthamoebidae</taxon>
        <taxon>Acanthamoeba</taxon>
    </lineage>
</organism>
<keyword evidence="3" id="KW-1185">Reference proteome</keyword>
<dbReference type="AlphaFoldDB" id="L8HD06"/>
<protein>
    <submittedName>
        <fullName evidence="2">BEACH domain containing protein lvsE, putative</fullName>
    </submittedName>
</protein>
<gene>
    <name evidence="2" type="ORF">ACA1_361560</name>
</gene>
<dbReference type="EMBL" id="KB007867">
    <property type="protein sequence ID" value="ELR23097.1"/>
    <property type="molecule type" value="Genomic_DNA"/>
</dbReference>
<dbReference type="GeneID" id="14924070"/>
<dbReference type="PANTHER" id="PTHR13743">
    <property type="entry name" value="BEIGE/BEACH-RELATED"/>
    <property type="match status" value="1"/>
</dbReference>
<dbReference type="PANTHER" id="PTHR13743:SF112">
    <property type="entry name" value="BEACH DOMAIN-CONTAINING PROTEIN"/>
    <property type="match status" value="1"/>
</dbReference>
<dbReference type="KEGG" id="acan:ACA1_361560"/>
<evidence type="ECO:0000313" key="3">
    <source>
        <dbReference type="Proteomes" id="UP000011083"/>
    </source>
</evidence>